<sequence length="85" mass="9006">MKRVEAIKGKETEDSEGDGDPGERPFVASITGGPTIPAISLVVNENDNGDDQAKSQNTTSITGGPSNPRGRSRGTTKRRIAEMCF</sequence>
<name>A0A392R5T2_9FABA</name>
<proteinExistence type="predicted"/>
<evidence type="ECO:0000256" key="1">
    <source>
        <dbReference type="SAM" id="MobiDB-lite"/>
    </source>
</evidence>
<dbReference type="EMBL" id="LXQA010187187">
    <property type="protein sequence ID" value="MCI31452.1"/>
    <property type="molecule type" value="Genomic_DNA"/>
</dbReference>
<organism evidence="2 3">
    <name type="scientific">Trifolium medium</name>
    <dbReference type="NCBI Taxonomy" id="97028"/>
    <lineage>
        <taxon>Eukaryota</taxon>
        <taxon>Viridiplantae</taxon>
        <taxon>Streptophyta</taxon>
        <taxon>Embryophyta</taxon>
        <taxon>Tracheophyta</taxon>
        <taxon>Spermatophyta</taxon>
        <taxon>Magnoliopsida</taxon>
        <taxon>eudicotyledons</taxon>
        <taxon>Gunneridae</taxon>
        <taxon>Pentapetalae</taxon>
        <taxon>rosids</taxon>
        <taxon>fabids</taxon>
        <taxon>Fabales</taxon>
        <taxon>Fabaceae</taxon>
        <taxon>Papilionoideae</taxon>
        <taxon>50 kb inversion clade</taxon>
        <taxon>NPAAA clade</taxon>
        <taxon>Hologalegina</taxon>
        <taxon>IRL clade</taxon>
        <taxon>Trifolieae</taxon>
        <taxon>Trifolium</taxon>
    </lineage>
</organism>
<comment type="caution">
    <text evidence="2">The sequence shown here is derived from an EMBL/GenBank/DDBJ whole genome shotgun (WGS) entry which is preliminary data.</text>
</comment>
<accession>A0A392R5T2</accession>
<keyword evidence="3" id="KW-1185">Reference proteome</keyword>
<evidence type="ECO:0000313" key="2">
    <source>
        <dbReference type="EMBL" id="MCI31452.1"/>
    </source>
</evidence>
<feature type="compositionally biased region" description="Basic and acidic residues" evidence="1">
    <location>
        <begin position="1"/>
        <end position="12"/>
    </location>
</feature>
<feature type="region of interest" description="Disordered" evidence="1">
    <location>
        <begin position="1"/>
        <end position="85"/>
    </location>
</feature>
<protein>
    <submittedName>
        <fullName evidence="2">Uncharacterized protein</fullName>
    </submittedName>
</protein>
<reference evidence="2 3" key="1">
    <citation type="journal article" date="2018" name="Front. Plant Sci.">
        <title>Red Clover (Trifolium pratense) and Zigzag Clover (T. medium) - A Picture of Genomic Similarities and Differences.</title>
        <authorList>
            <person name="Dluhosova J."/>
            <person name="Istvanek J."/>
            <person name="Nedelnik J."/>
            <person name="Repkova J."/>
        </authorList>
    </citation>
    <scope>NUCLEOTIDE SEQUENCE [LARGE SCALE GENOMIC DNA]</scope>
    <source>
        <strain evidence="3">cv. 10/8</strain>
        <tissue evidence="2">Leaf</tissue>
    </source>
</reference>
<dbReference type="Proteomes" id="UP000265520">
    <property type="component" value="Unassembled WGS sequence"/>
</dbReference>
<evidence type="ECO:0000313" key="3">
    <source>
        <dbReference type="Proteomes" id="UP000265520"/>
    </source>
</evidence>
<feature type="non-terminal residue" evidence="2">
    <location>
        <position position="85"/>
    </location>
</feature>
<dbReference type="AlphaFoldDB" id="A0A392R5T2"/>